<protein>
    <submittedName>
        <fullName evidence="2">Uncharacterized protein</fullName>
    </submittedName>
</protein>
<dbReference type="Proteomes" id="UP000199227">
    <property type="component" value="Unassembled WGS sequence"/>
</dbReference>
<keyword evidence="1" id="KW-1133">Transmembrane helix</keyword>
<evidence type="ECO:0000313" key="2">
    <source>
        <dbReference type="EMBL" id="SFO86622.1"/>
    </source>
</evidence>
<proteinExistence type="predicted"/>
<feature type="transmembrane region" description="Helical" evidence="1">
    <location>
        <begin position="12"/>
        <end position="34"/>
    </location>
</feature>
<feature type="transmembrane region" description="Helical" evidence="1">
    <location>
        <begin position="40"/>
        <end position="58"/>
    </location>
</feature>
<sequence length="71" mass="8177">MAKIDKVKEFIGFLKAVFITSIVIMSSLIAYLYNKNIEDNYLVVVALLIDFVIIVLLFKKIIKEINLLEDL</sequence>
<dbReference type="RefSeq" id="WP_092909643.1">
    <property type="nucleotide sequence ID" value="NZ_FOXB01000001.1"/>
</dbReference>
<dbReference type="AlphaFoldDB" id="A0A1I5KNX6"/>
<accession>A0A1I5KNX6</accession>
<keyword evidence="3" id="KW-1185">Reference proteome</keyword>
<reference evidence="2 3" key="1">
    <citation type="submission" date="2016-10" db="EMBL/GenBank/DDBJ databases">
        <authorList>
            <person name="de Groot N.N."/>
        </authorList>
    </citation>
    <scope>NUCLEOTIDE SEQUENCE [LARGE SCALE GENOMIC DNA]</scope>
    <source>
        <strain evidence="2 3">EP1-55-1</strain>
    </source>
</reference>
<dbReference type="STRING" id="223786.SAMN05216234_1017"/>
<name>A0A1I5KNX6_9BACT</name>
<gene>
    <name evidence="2" type="ORF">SAMN05216234_1017</name>
</gene>
<keyword evidence="1" id="KW-0812">Transmembrane</keyword>
<keyword evidence="1" id="KW-0472">Membrane</keyword>
<evidence type="ECO:0000256" key="1">
    <source>
        <dbReference type="SAM" id="Phobius"/>
    </source>
</evidence>
<dbReference type="EMBL" id="FOXB01000001">
    <property type="protein sequence ID" value="SFO86622.1"/>
    <property type="molecule type" value="Genomic_DNA"/>
</dbReference>
<organism evidence="2 3">
    <name type="scientific">Hydrogenimonas thermophila</name>
    <dbReference type="NCBI Taxonomy" id="223786"/>
    <lineage>
        <taxon>Bacteria</taxon>
        <taxon>Pseudomonadati</taxon>
        <taxon>Campylobacterota</taxon>
        <taxon>Epsilonproteobacteria</taxon>
        <taxon>Campylobacterales</taxon>
        <taxon>Hydrogenimonadaceae</taxon>
        <taxon>Hydrogenimonas</taxon>
    </lineage>
</organism>
<evidence type="ECO:0000313" key="3">
    <source>
        <dbReference type="Proteomes" id="UP000199227"/>
    </source>
</evidence>